<evidence type="ECO:0000259" key="1">
    <source>
        <dbReference type="Pfam" id="PF00646"/>
    </source>
</evidence>
<dbReference type="Proteomes" id="UP000594638">
    <property type="component" value="Unassembled WGS sequence"/>
</dbReference>
<dbReference type="PANTHER" id="PTHR32278:SF111">
    <property type="entry name" value="F-BOX PROTEIN PP2-B12-RELATED"/>
    <property type="match status" value="1"/>
</dbReference>
<dbReference type="CDD" id="cd22162">
    <property type="entry name" value="F-box_AtSKIP3-like"/>
    <property type="match status" value="1"/>
</dbReference>
<proteinExistence type="predicted"/>
<dbReference type="Pfam" id="PF14299">
    <property type="entry name" value="PP2"/>
    <property type="match status" value="1"/>
</dbReference>
<gene>
    <name evidence="2" type="ORF">OLEA9_A107469</name>
</gene>
<evidence type="ECO:0000313" key="3">
    <source>
        <dbReference type="Proteomes" id="UP000594638"/>
    </source>
</evidence>
<feature type="domain" description="F-box" evidence="1">
    <location>
        <begin position="19"/>
        <end position="58"/>
    </location>
</feature>
<dbReference type="InterPro" id="IPR036047">
    <property type="entry name" value="F-box-like_dom_sf"/>
</dbReference>
<organism evidence="2 3">
    <name type="scientific">Olea europaea subsp. europaea</name>
    <dbReference type="NCBI Taxonomy" id="158383"/>
    <lineage>
        <taxon>Eukaryota</taxon>
        <taxon>Viridiplantae</taxon>
        <taxon>Streptophyta</taxon>
        <taxon>Embryophyta</taxon>
        <taxon>Tracheophyta</taxon>
        <taxon>Spermatophyta</taxon>
        <taxon>Magnoliopsida</taxon>
        <taxon>eudicotyledons</taxon>
        <taxon>Gunneridae</taxon>
        <taxon>Pentapetalae</taxon>
        <taxon>asterids</taxon>
        <taxon>lamiids</taxon>
        <taxon>Lamiales</taxon>
        <taxon>Oleaceae</taxon>
        <taxon>Oleeae</taxon>
        <taxon>Olea</taxon>
    </lineage>
</organism>
<comment type="caution">
    <text evidence="2">The sequence shown here is derived from an EMBL/GenBank/DDBJ whole genome shotgun (WGS) entry which is preliminary data.</text>
</comment>
<dbReference type="OrthoDB" id="1918565at2759"/>
<sequence>MTCRERKTMLSGSCRGFHALPEGCIANALSLTSPKDACRLSLVASTFRSAADSDVVWERFLPPDYVDIISRSIDGPDSLLTKFHSKKELYFHLCDNPIIIDSGTKSFSLEKGTGKKCFMLAARDLIIVWGDTPQYWAWISLPGSRFPEVAELLKVTWFEVRAKINASMLSPGTKYSAYMVFSTKSGFHGFDYQPAEASVGISGHDGQKRTVCFDINVARMHSYQYSQVNHRQPPSFYMWWHGNVPIDHSAEYPKLRTDGWMEVELGEFLVEGKKDGDVEISLMEVKGRYWKWGLIIQGIEIRPKAG</sequence>
<evidence type="ECO:0000313" key="2">
    <source>
        <dbReference type="EMBL" id="CAA3000095.1"/>
    </source>
</evidence>
<dbReference type="PANTHER" id="PTHR32278">
    <property type="entry name" value="F-BOX DOMAIN-CONTAINING PROTEIN"/>
    <property type="match status" value="1"/>
</dbReference>
<protein>
    <submittedName>
        <fullName evidence="2">F-box PP2-B10-like</fullName>
    </submittedName>
</protein>
<dbReference type="Pfam" id="PF00646">
    <property type="entry name" value="F-box"/>
    <property type="match status" value="1"/>
</dbReference>
<accession>A0A8S0T5C1</accession>
<name>A0A8S0T5C1_OLEEU</name>
<dbReference type="Gramene" id="OE9A107469T1">
    <property type="protein sequence ID" value="OE9A107469C1"/>
    <property type="gene ID" value="OE9A107469"/>
</dbReference>
<dbReference type="EMBL" id="CACTIH010005670">
    <property type="protein sequence ID" value="CAA3000095.1"/>
    <property type="molecule type" value="Genomic_DNA"/>
</dbReference>
<dbReference type="InterPro" id="IPR025886">
    <property type="entry name" value="PP2-like"/>
</dbReference>
<dbReference type="AlphaFoldDB" id="A0A8S0T5C1"/>
<dbReference type="InterPro" id="IPR001810">
    <property type="entry name" value="F-box_dom"/>
</dbReference>
<keyword evidence="3" id="KW-1185">Reference proteome</keyword>
<dbReference type="SUPFAM" id="SSF81383">
    <property type="entry name" value="F-box domain"/>
    <property type="match status" value="1"/>
</dbReference>
<reference evidence="2 3" key="1">
    <citation type="submission" date="2019-12" db="EMBL/GenBank/DDBJ databases">
        <authorList>
            <person name="Alioto T."/>
            <person name="Alioto T."/>
            <person name="Gomez Garrido J."/>
        </authorList>
    </citation>
    <scope>NUCLEOTIDE SEQUENCE [LARGE SCALE GENOMIC DNA]</scope>
</reference>